<evidence type="ECO:0000313" key="13">
    <source>
        <dbReference type="EMBL" id="MFB9451058.1"/>
    </source>
</evidence>
<keyword evidence="5" id="KW-0408">Iron</keyword>
<dbReference type="PRINTS" id="PR00162">
    <property type="entry name" value="RIESKE"/>
</dbReference>
<keyword evidence="7" id="KW-1015">Disulfide bond</keyword>
<evidence type="ECO:0000256" key="6">
    <source>
        <dbReference type="ARBA" id="ARBA00023014"/>
    </source>
</evidence>
<dbReference type="EMBL" id="JBHMCA010000084">
    <property type="protein sequence ID" value="MFB9451058.1"/>
    <property type="molecule type" value="Genomic_DNA"/>
</dbReference>
<evidence type="ECO:0000313" key="14">
    <source>
        <dbReference type="Proteomes" id="UP001589608"/>
    </source>
</evidence>
<proteinExistence type="predicted"/>
<dbReference type="PROSITE" id="PS51296">
    <property type="entry name" value="RIESKE"/>
    <property type="match status" value="1"/>
</dbReference>
<evidence type="ECO:0000256" key="8">
    <source>
        <dbReference type="ARBA" id="ARBA00029586"/>
    </source>
</evidence>
<dbReference type="InterPro" id="IPR006311">
    <property type="entry name" value="TAT_signal"/>
</dbReference>
<accession>A0ABV5MQA8</accession>
<evidence type="ECO:0000256" key="9">
    <source>
        <dbReference type="ARBA" id="ARBA00034078"/>
    </source>
</evidence>
<evidence type="ECO:0000256" key="5">
    <source>
        <dbReference type="ARBA" id="ARBA00023004"/>
    </source>
</evidence>
<dbReference type="InterPro" id="IPR014349">
    <property type="entry name" value="Rieske_Fe-S_prot"/>
</dbReference>
<dbReference type="Pfam" id="PF00355">
    <property type="entry name" value="Rieske"/>
    <property type="match status" value="1"/>
</dbReference>
<dbReference type="PROSITE" id="PS51318">
    <property type="entry name" value="TAT"/>
    <property type="match status" value="1"/>
</dbReference>
<evidence type="ECO:0000256" key="4">
    <source>
        <dbReference type="ARBA" id="ARBA00022723"/>
    </source>
</evidence>
<dbReference type="RefSeq" id="WP_223099983.1">
    <property type="nucleotide sequence ID" value="NZ_CP061913.1"/>
</dbReference>
<feature type="region of interest" description="Disordered" evidence="10">
    <location>
        <begin position="36"/>
        <end position="66"/>
    </location>
</feature>
<dbReference type="CDD" id="cd03467">
    <property type="entry name" value="Rieske"/>
    <property type="match status" value="1"/>
</dbReference>
<organism evidence="13 14">
    <name type="scientific">Dactylosporangium vinaceum</name>
    <dbReference type="NCBI Taxonomy" id="53362"/>
    <lineage>
        <taxon>Bacteria</taxon>
        <taxon>Bacillati</taxon>
        <taxon>Actinomycetota</taxon>
        <taxon>Actinomycetes</taxon>
        <taxon>Micromonosporales</taxon>
        <taxon>Micromonosporaceae</taxon>
        <taxon>Dactylosporangium</taxon>
    </lineage>
</organism>
<dbReference type="PROSITE" id="PS51257">
    <property type="entry name" value="PROKAR_LIPOPROTEIN"/>
    <property type="match status" value="1"/>
</dbReference>
<keyword evidence="14" id="KW-1185">Reference proteome</keyword>
<dbReference type="InterPro" id="IPR036922">
    <property type="entry name" value="Rieske_2Fe-2S_sf"/>
</dbReference>
<dbReference type="PANTHER" id="PTHR10134">
    <property type="entry name" value="CYTOCHROME B-C1 COMPLEX SUBUNIT RIESKE, MITOCHONDRIAL"/>
    <property type="match status" value="1"/>
</dbReference>
<keyword evidence="4" id="KW-0479">Metal-binding</keyword>
<sequence>MSTPTRRTFLATAGAAGLVTALSGCAAYGLDSAAAQDGPTADGTTPQGATSENAPGTASSPNAANSGTNAAGGSAVGAFARTADIPVGGGRIFANQKLVVTQPEAGTFRCFTAVCTHAGCLVGEVTDGTINCACHGSRFKVTDGAVAAGPAKKALAAIAIQVTGDAISKA</sequence>
<evidence type="ECO:0000256" key="2">
    <source>
        <dbReference type="ARBA" id="ARBA00015816"/>
    </source>
</evidence>
<keyword evidence="6" id="KW-0411">Iron-sulfur</keyword>
<feature type="compositionally biased region" description="Low complexity" evidence="10">
    <location>
        <begin position="53"/>
        <end position="66"/>
    </location>
</feature>
<feature type="chain" id="PRO_5045218579" description="Cytochrome bc1 complex Rieske iron-sulfur subunit" evidence="11">
    <location>
        <begin position="27"/>
        <end position="170"/>
    </location>
</feature>
<comment type="caution">
    <text evidence="13">The sequence shown here is derived from an EMBL/GenBank/DDBJ whole genome shotgun (WGS) entry which is preliminary data.</text>
</comment>
<dbReference type="SUPFAM" id="SSF50022">
    <property type="entry name" value="ISP domain"/>
    <property type="match status" value="1"/>
</dbReference>
<evidence type="ECO:0000256" key="3">
    <source>
        <dbReference type="ARBA" id="ARBA00022714"/>
    </source>
</evidence>
<feature type="compositionally biased region" description="Polar residues" evidence="10">
    <location>
        <begin position="42"/>
        <end position="52"/>
    </location>
</feature>
<comment type="cofactor">
    <cofactor evidence="9">
        <name>[2Fe-2S] cluster</name>
        <dbReference type="ChEBI" id="CHEBI:190135"/>
    </cofactor>
</comment>
<evidence type="ECO:0000259" key="12">
    <source>
        <dbReference type="PROSITE" id="PS51296"/>
    </source>
</evidence>
<keyword evidence="3" id="KW-0001">2Fe-2S</keyword>
<dbReference type="InterPro" id="IPR017941">
    <property type="entry name" value="Rieske_2Fe-2S"/>
</dbReference>
<name>A0ABV5MQA8_9ACTN</name>
<comment type="function">
    <text evidence="1">Iron-sulfur subunit of the cytochrome bc1 complex, an essential component of the respiratory electron transport chain required for ATP synthesis. The bc1 complex catalyzes the oxidation of menaquinol and the reduction of cytochrome c in the respiratory chain. The bc1 complex operates through a Q-cycle mechanism that couples electron transfer to generation of the proton gradient that drives ATP synthesis.</text>
</comment>
<evidence type="ECO:0000256" key="1">
    <source>
        <dbReference type="ARBA" id="ARBA00002494"/>
    </source>
</evidence>
<feature type="domain" description="Rieske" evidence="12">
    <location>
        <begin position="77"/>
        <end position="169"/>
    </location>
</feature>
<reference evidence="13 14" key="1">
    <citation type="submission" date="2024-09" db="EMBL/GenBank/DDBJ databases">
        <authorList>
            <person name="Sun Q."/>
            <person name="Mori K."/>
        </authorList>
    </citation>
    <scope>NUCLEOTIDE SEQUENCE [LARGE SCALE GENOMIC DNA]</scope>
    <source>
        <strain evidence="13 14">JCM 3307</strain>
    </source>
</reference>
<dbReference type="Proteomes" id="UP001589608">
    <property type="component" value="Unassembled WGS sequence"/>
</dbReference>
<keyword evidence="11" id="KW-0732">Signal</keyword>
<dbReference type="InterPro" id="IPR005805">
    <property type="entry name" value="Rieske_Fe-S_prot_C"/>
</dbReference>
<gene>
    <name evidence="13" type="ORF">ACFFTR_49020</name>
</gene>
<evidence type="ECO:0000256" key="7">
    <source>
        <dbReference type="ARBA" id="ARBA00023157"/>
    </source>
</evidence>
<evidence type="ECO:0000256" key="11">
    <source>
        <dbReference type="SAM" id="SignalP"/>
    </source>
</evidence>
<feature type="signal peptide" evidence="11">
    <location>
        <begin position="1"/>
        <end position="26"/>
    </location>
</feature>
<dbReference type="Gene3D" id="2.102.10.10">
    <property type="entry name" value="Rieske [2Fe-2S] iron-sulphur domain"/>
    <property type="match status" value="1"/>
</dbReference>
<evidence type="ECO:0000256" key="10">
    <source>
        <dbReference type="SAM" id="MobiDB-lite"/>
    </source>
</evidence>
<protein>
    <recommendedName>
        <fullName evidence="2">Cytochrome bc1 complex Rieske iron-sulfur subunit</fullName>
    </recommendedName>
    <alternativeName>
        <fullName evidence="8">Cytochrome bc1 reductase complex subunit QcrA</fullName>
    </alternativeName>
</protein>